<gene>
    <name evidence="3" type="ORF">ABQM86_20300</name>
</gene>
<accession>A0AB39YM71</accession>
<dbReference type="InterPro" id="IPR012480">
    <property type="entry name" value="Hepar_II_III_C"/>
</dbReference>
<dbReference type="Pfam" id="PF07940">
    <property type="entry name" value="Hepar_II_III_C"/>
    <property type="match status" value="1"/>
</dbReference>
<proteinExistence type="predicted"/>
<feature type="domain" description="Heparinase II/III-like C-terminal" evidence="2">
    <location>
        <begin position="342"/>
        <end position="532"/>
    </location>
</feature>
<dbReference type="EMBL" id="CP165735">
    <property type="protein sequence ID" value="XDV71270.1"/>
    <property type="molecule type" value="Genomic_DNA"/>
</dbReference>
<comment type="subcellular location">
    <subcellularLocation>
        <location evidence="1">Cell envelope</location>
    </subcellularLocation>
</comment>
<dbReference type="Gene3D" id="2.70.98.70">
    <property type="match status" value="1"/>
</dbReference>
<reference evidence="3" key="1">
    <citation type="submission" date="2024-07" db="EMBL/GenBank/DDBJ databases">
        <authorList>
            <person name="Li J."/>
            <person name="Wei H."/>
            <person name="Ma J."/>
        </authorList>
    </citation>
    <scope>NUCLEOTIDE SEQUENCE</scope>
    <source>
        <strain evidence="3">AMU7</strain>
    </source>
</reference>
<dbReference type="Gene3D" id="1.50.10.100">
    <property type="entry name" value="Chondroitin AC/alginate lyase"/>
    <property type="match status" value="1"/>
</dbReference>
<dbReference type="GO" id="GO:0016829">
    <property type="term" value="F:lyase activity"/>
    <property type="evidence" value="ECO:0007669"/>
    <property type="project" value="InterPro"/>
</dbReference>
<dbReference type="PANTHER" id="PTHR38045:SF1">
    <property type="entry name" value="HEPARINASE II_III-LIKE PROTEIN"/>
    <property type="match status" value="1"/>
</dbReference>
<organism evidence="3">
    <name type="scientific">Paenarthrobacter sp. AMU7</name>
    <dbReference type="NCBI Taxonomy" id="3162492"/>
    <lineage>
        <taxon>Bacteria</taxon>
        <taxon>Bacillati</taxon>
        <taxon>Actinomycetota</taxon>
        <taxon>Actinomycetes</taxon>
        <taxon>Micrococcales</taxon>
        <taxon>Micrococcaceae</taxon>
        <taxon>Paenarthrobacter</taxon>
    </lineage>
</organism>
<evidence type="ECO:0000259" key="2">
    <source>
        <dbReference type="Pfam" id="PF07940"/>
    </source>
</evidence>
<dbReference type="PANTHER" id="PTHR38045">
    <property type="entry name" value="CHROMOSOME 1, WHOLE GENOME SHOTGUN SEQUENCE"/>
    <property type="match status" value="1"/>
</dbReference>
<dbReference type="RefSeq" id="WP_369745416.1">
    <property type="nucleotide sequence ID" value="NZ_CP165735.1"/>
</dbReference>
<dbReference type="AlphaFoldDB" id="A0AB39YM71"/>
<dbReference type="GO" id="GO:0030313">
    <property type="term" value="C:cell envelope"/>
    <property type="evidence" value="ECO:0007669"/>
    <property type="project" value="UniProtKB-SubCell"/>
</dbReference>
<evidence type="ECO:0000313" key="3">
    <source>
        <dbReference type="EMBL" id="XDV71270.1"/>
    </source>
</evidence>
<dbReference type="SUPFAM" id="SSF48230">
    <property type="entry name" value="Chondroitin AC/alginate lyase"/>
    <property type="match status" value="1"/>
</dbReference>
<dbReference type="InterPro" id="IPR008929">
    <property type="entry name" value="Chondroitin_lyas"/>
</dbReference>
<protein>
    <submittedName>
        <fullName evidence="3">Heparinase II/III family protein</fullName>
    </submittedName>
</protein>
<name>A0AB39YM71_9MICC</name>
<sequence>MADAARFATLKTQDDDVSRAIKALIFQIAEKVLIASPVEYESVPILLYPVREVQGRVLALAMAYRLSDDARYLARARDELRRLSALKNWGTGHFLSVGEAAVAAGIGLDWLYDEIPEEERDHIASAIRTNALEPSLDAVEGTNGWVDGDYNWNQVCNAGLSVGALAVAERDPDLAARIVNRAIRNVPIAGKVYAPDGSYPEGVSYWAYGTSFHVILIEALRSVTGDSRGLEQLPGFLETADFKLHMSGPTGLDFTYADYHLENQNEPIMLWFASELGRLDLAVDELAVIQRLSRSSEDEIALRPNRLLPCELLWWKPELTGPGKTRSHHWTAGGVLPVAVMRSSWTDPRATFVAVKGGSPDHSHAHMDVGSFVLDADGVRWAVDPGTESYDRMRAAGITLWDYSQGSTRWDTFREGPEGHNILRFNGAAQDVAGKGEIAEMATQSGAPANVVDLTSLYTGQVARVERTVLLDTDNSVLISDEWTTGPQPVQAAWQWLTEAEVSVTPQGLLLRQDGESLALTVEPLANTTVAVEDVSGARELQDSSNPGLSRIVIRLSTPAGTTAKLRVRAIPGSAEHRTNQGFALPRHQQ</sequence>
<evidence type="ECO:0000256" key="1">
    <source>
        <dbReference type="ARBA" id="ARBA00004196"/>
    </source>
</evidence>